<organism evidence="3 4">
    <name type="scientific">Amaricoccus macauensis</name>
    <dbReference type="NCBI Taxonomy" id="57001"/>
    <lineage>
        <taxon>Bacteria</taxon>
        <taxon>Pseudomonadati</taxon>
        <taxon>Pseudomonadota</taxon>
        <taxon>Alphaproteobacteria</taxon>
        <taxon>Rhodobacterales</taxon>
        <taxon>Paracoccaceae</taxon>
        <taxon>Amaricoccus</taxon>
    </lineage>
</organism>
<dbReference type="SMART" id="SM00327">
    <property type="entry name" value="VWA"/>
    <property type="match status" value="1"/>
</dbReference>
<sequence>MSRYCSAVTLAILLALAVPTLAREPMKLDTEEPAERILDRRVLTRPGAVLAEAPDGAPIKKPPVFTAYYVFASETHDGTEWLEIGANRDGNETGWMRADSTVLWKQTIVLGFNSPVDRIPVLFFEDSSSLETFIGNETMSTRAELLAESVRSDGSVEGSGVIAVEPAEQVSITEQFYLLPILDARDVRVNRRLRRIVEVASINQEALPIAPATEAQPFRVGIVFVVDTSTSMGPYIERTREAITRILEGVASDAERTRVSFGMVGFRGDVRAVPGLDYTVHEFHPLASEFDEAAFLSALNEVQATTVSSLEFDEDGLAGLAAAAEMPGWSDFDGRYIIYISDAGMLIGDDQGSVAGTTPDLFASRAQGELGIATFSLFLQTRAGRAYHDEALAQLGSISRSPGAGAPLVFPIEDGSVEQFGAQVDHLTQSLLEQVRQTADSRPPPPTVCETNPDDIACSISDVGQAMRLAWLGRQQQAQAPDTYQAWAADFALDDPSRRAMSPRVLLTRDQLNDLYVTLQAITEAFSAPDTDPATFFSALKTTLARMMRDPSQIRSLDPSLGTAPAQIDAFDNLGDLLGGYFAGLPYRSDLASISEETWMQMSDASRREVIEAVKAKMTMYELYYADASSWVTINPDAADGEKVYPVLLEMMP</sequence>
<dbReference type="InterPro" id="IPR036465">
    <property type="entry name" value="vWFA_dom_sf"/>
</dbReference>
<reference evidence="3 4" key="1">
    <citation type="submission" date="2020-08" db="EMBL/GenBank/DDBJ databases">
        <title>Genomic Encyclopedia of Type Strains, Phase IV (KMG-IV): sequencing the most valuable type-strain genomes for metagenomic binning, comparative biology and taxonomic classification.</title>
        <authorList>
            <person name="Goeker M."/>
        </authorList>
    </citation>
    <scope>NUCLEOTIDE SEQUENCE [LARGE SCALE GENOMIC DNA]</scope>
    <source>
        <strain evidence="3 4">DSM 101730</strain>
    </source>
</reference>
<dbReference type="InterPro" id="IPR002035">
    <property type="entry name" value="VWF_A"/>
</dbReference>
<protein>
    <recommendedName>
        <fullName evidence="2">VWFA domain-containing protein</fullName>
    </recommendedName>
</protein>
<feature type="signal peptide" evidence="1">
    <location>
        <begin position="1"/>
        <end position="22"/>
    </location>
</feature>
<evidence type="ECO:0000256" key="1">
    <source>
        <dbReference type="SAM" id="SignalP"/>
    </source>
</evidence>
<feature type="chain" id="PRO_5032611033" description="VWFA domain-containing protein" evidence="1">
    <location>
        <begin position="23"/>
        <end position="653"/>
    </location>
</feature>
<evidence type="ECO:0000313" key="4">
    <source>
        <dbReference type="Proteomes" id="UP000549457"/>
    </source>
</evidence>
<dbReference type="SUPFAM" id="SSF53300">
    <property type="entry name" value="vWA-like"/>
    <property type="match status" value="1"/>
</dbReference>
<dbReference type="EMBL" id="JACHFM010000002">
    <property type="protein sequence ID" value="MBB5222822.1"/>
    <property type="molecule type" value="Genomic_DNA"/>
</dbReference>
<dbReference type="Proteomes" id="UP000549457">
    <property type="component" value="Unassembled WGS sequence"/>
</dbReference>
<proteinExistence type="predicted"/>
<gene>
    <name evidence="3" type="ORF">HNP73_002758</name>
</gene>
<dbReference type="RefSeq" id="WP_184150316.1">
    <property type="nucleotide sequence ID" value="NZ_JACHFM010000002.1"/>
</dbReference>
<evidence type="ECO:0000313" key="3">
    <source>
        <dbReference type="EMBL" id="MBB5222822.1"/>
    </source>
</evidence>
<dbReference type="Gene3D" id="3.40.50.410">
    <property type="entry name" value="von Willebrand factor, type A domain"/>
    <property type="match status" value="1"/>
</dbReference>
<evidence type="ECO:0000259" key="2">
    <source>
        <dbReference type="PROSITE" id="PS50234"/>
    </source>
</evidence>
<accession>A0A840SUK0</accession>
<name>A0A840SUK0_9RHOB</name>
<keyword evidence="4" id="KW-1185">Reference proteome</keyword>
<dbReference type="PROSITE" id="PS50234">
    <property type="entry name" value="VWFA"/>
    <property type="match status" value="1"/>
</dbReference>
<keyword evidence="1" id="KW-0732">Signal</keyword>
<feature type="domain" description="VWFA" evidence="2">
    <location>
        <begin position="221"/>
        <end position="435"/>
    </location>
</feature>
<comment type="caution">
    <text evidence="3">The sequence shown here is derived from an EMBL/GenBank/DDBJ whole genome shotgun (WGS) entry which is preliminary data.</text>
</comment>
<dbReference type="CDD" id="cd00198">
    <property type="entry name" value="vWFA"/>
    <property type="match status" value="1"/>
</dbReference>
<dbReference type="AlphaFoldDB" id="A0A840SUK0"/>